<dbReference type="EMBL" id="JACVVK020000079">
    <property type="protein sequence ID" value="KAK7494985.1"/>
    <property type="molecule type" value="Genomic_DNA"/>
</dbReference>
<dbReference type="AlphaFoldDB" id="A0ABD0L6I6"/>
<evidence type="ECO:0000313" key="2">
    <source>
        <dbReference type="Proteomes" id="UP001519460"/>
    </source>
</evidence>
<proteinExistence type="predicted"/>
<accession>A0ABD0L6I6</accession>
<keyword evidence="2" id="KW-1185">Reference proteome</keyword>
<organism evidence="1 2">
    <name type="scientific">Batillaria attramentaria</name>
    <dbReference type="NCBI Taxonomy" id="370345"/>
    <lineage>
        <taxon>Eukaryota</taxon>
        <taxon>Metazoa</taxon>
        <taxon>Spiralia</taxon>
        <taxon>Lophotrochozoa</taxon>
        <taxon>Mollusca</taxon>
        <taxon>Gastropoda</taxon>
        <taxon>Caenogastropoda</taxon>
        <taxon>Sorbeoconcha</taxon>
        <taxon>Cerithioidea</taxon>
        <taxon>Batillariidae</taxon>
        <taxon>Batillaria</taxon>
    </lineage>
</organism>
<dbReference type="Proteomes" id="UP001519460">
    <property type="component" value="Unassembled WGS sequence"/>
</dbReference>
<name>A0ABD0L6I6_9CAEN</name>
<protein>
    <submittedName>
        <fullName evidence="1">Uncharacterized protein</fullName>
    </submittedName>
</protein>
<gene>
    <name evidence="1" type="ORF">BaRGS_00013864</name>
</gene>
<reference evidence="1 2" key="1">
    <citation type="journal article" date="2023" name="Sci. Data">
        <title>Genome assembly of the Korean intertidal mud-creeper Batillaria attramentaria.</title>
        <authorList>
            <person name="Patra A.K."/>
            <person name="Ho P.T."/>
            <person name="Jun S."/>
            <person name="Lee S.J."/>
            <person name="Kim Y."/>
            <person name="Won Y.J."/>
        </authorList>
    </citation>
    <scope>NUCLEOTIDE SEQUENCE [LARGE SCALE GENOMIC DNA]</scope>
    <source>
        <strain evidence="1">Wonlab-2016</strain>
    </source>
</reference>
<sequence length="118" mass="13408">MESFEREALRVFTRIHATACNRPDSAIDLFLNRNLASIKSRGHAFNNTILNTVTHIQFDSHYPADRKCKETTRASTDCYDLNALADSSTGWVISLQKADFRRLIVFINQDKSVSIPMS</sequence>
<evidence type="ECO:0000313" key="1">
    <source>
        <dbReference type="EMBL" id="KAK7494985.1"/>
    </source>
</evidence>
<comment type="caution">
    <text evidence="1">The sequence shown here is derived from an EMBL/GenBank/DDBJ whole genome shotgun (WGS) entry which is preliminary data.</text>
</comment>